<accession>A0A917N2S7</accession>
<dbReference type="Gene3D" id="3.40.50.300">
    <property type="entry name" value="P-loop containing nucleotide triphosphate hydrolases"/>
    <property type="match status" value="1"/>
</dbReference>
<gene>
    <name evidence="1" type="ORF">GCM10011425_34770</name>
</gene>
<comment type="caution">
    <text evidence="1">The sequence shown here is derived from an EMBL/GenBank/DDBJ whole genome shotgun (WGS) entry which is preliminary data.</text>
</comment>
<dbReference type="InterPro" id="IPR027417">
    <property type="entry name" value="P-loop_NTPase"/>
</dbReference>
<organism evidence="1 2">
    <name type="scientific">Mucilaginibacter galii</name>
    <dbReference type="NCBI Taxonomy" id="2005073"/>
    <lineage>
        <taxon>Bacteria</taxon>
        <taxon>Pseudomonadati</taxon>
        <taxon>Bacteroidota</taxon>
        <taxon>Sphingobacteriia</taxon>
        <taxon>Sphingobacteriales</taxon>
        <taxon>Sphingobacteriaceae</taxon>
        <taxon>Mucilaginibacter</taxon>
    </lineage>
</organism>
<name>A0A917N2S7_9SPHI</name>
<evidence type="ECO:0000313" key="2">
    <source>
        <dbReference type="Proteomes" id="UP000662074"/>
    </source>
</evidence>
<dbReference type="EMBL" id="BMDO01000011">
    <property type="protein sequence ID" value="GGI52265.1"/>
    <property type="molecule type" value="Genomic_DNA"/>
</dbReference>
<protein>
    <recommendedName>
        <fullName evidence="3">Sulfotransferase family protein</fullName>
    </recommendedName>
</protein>
<sequence>MESQPVNEALNLMYHSYLDNKHLSFYANAIGNLKSSVELLNSGVSNFLKPWASNIRRFGFKEIEFVPIELIEHLKELYPNCIFIFCFRNPLSQWPSLRKLTLNVSSDLDVFLEAYEKMASAYIRFANKQGINAFVENEDLRDGIKIKTIIQYLNLPKIDNSLIDVTVHSMENKKKLTKSEVVKIMESPAYGCYLQMQKISQSFYK</sequence>
<dbReference type="AlphaFoldDB" id="A0A917N2S7"/>
<reference evidence="1" key="2">
    <citation type="submission" date="2020-09" db="EMBL/GenBank/DDBJ databases">
        <authorList>
            <person name="Sun Q."/>
            <person name="Sedlacek I."/>
        </authorList>
    </citation>
    <scope>NUCLEOTIDE SEQUENCE</scope>
    <source>
        <strain evidence="1">CCM 8711</strain>
    </source>
</reference>
<dbReference type="SUPFAM" id="SSF52540">
    <property type="entry name" value="P-loop containing nucleoside triphosphate hydrolases"/>
    <property type="match status" value="1"/>
</dbReference>
<evidence type="ECO:0008006" key="3">
    <source>
        <dbReference type="Google" id="ProtNLM"/>
    </source>
</evidence>
<evidence type="ECO:0000313" key="1">
    <source>
        <dbReference type="EMBL" id="GGI52265.1"/>
    </source>
</evidence>
<keyword evidence="2" id="KW-1185">Reference proteome</keyword>
<proteinExistence type="predicted"/>
<dbReference type="Proteomes" id="UP000662074">
    <property type="component" value="Unassembled WGS sequence"/>
</dbReference>
<reference evidence="1" key="1">
    <citation type="journal article" date="2014" name="Int. J. Syst. Evol. Microbiol.">
        <title>Complete genome sequence of Corynebacterium casei LMG S-19264T (=DSM 44701T), isolated from a smear-ripened cheese.</title>
        <authorList>
            <consortium name="US DOE Joint Genome Institute (JGI-PGF)"/>
            <person name="Walter F."/>
            <person name="Albersmeier A."/>
            <person name="Kalinowski J."/>
            <person name="Ruckert C."/>
        </authorList>
    </citation>
    <scope>NUCLEOTIDE SEQUENCE</scope>
    <source>
        <strain evidence="1">CCM 8711</strain>
    </source>
</reference>